<dbReference type="SMART" id="SM00292">
    <property type="entry name" value="BRCT"/>
    <property type="match status" value="1"/>
</dbReference>
<keyword evidence="4 11" id="KW-0479">Metal-binding</keyword>
<keyword evidence="15" id="KW-1185">Reference proteome</keyword>
<keyword evidence="5 11" id="KW-0227">DNA damage</keyword>
<feature type="binding site" evidence="11">
    <location>
        <position position="311"/>
    </location>
    <ligand>
        <name>NAD(+)</name>
        <dbReference type="ChEBI" id="CHEBI:57540"/>
    </ligand>
</feature>
<dbReference type="Pfam" id="PF03120">
    <property type="entry name" value="OB_DNA_ligase"/>
    <property type="match status" value="1"/>
</dbReference>
<dbReference type="EC" id="6.5.1.2" evidence="11 12"/>
<evidence type="ECO:0000256" key="5">
    <source>
        <dbReference type="ARBA" id="ARBA00022763"/>
    </source>
</evidence>
<evidence type="ECO:0000259" key="13">
    <source>
        <dbReference type="PROSITE" id="PS50172"/>
    </source>
</evidence>
<evidence type="ECO:0000256" key="9">
    <source>
        <dbReference type="ARBA" id="ARBA00023204"/>
    </source>
</evidence>
<dbReference type="SUPFAM" id="SSF50249">
    <property type="entry name" value="Nucleic acid-binding proteins"/>
    <property type="match status" value="1"/>
</dbReference>
<dbReference type="InterPro" id="IPR001679">
    <property type="entry name" value="DNA_ligase"/>
</dbReference>
<evidence type="ECO:0000256" key="3">
    <source>
        <dbReference type="ARBA" id="ARBA00022705"/>
    </source>
</evidence>
<feature type="binding site" evidence="11">
    <location>
        <position position="191"/>
    </location>
    <ligand>
        <name>NAD(+)</name>
        <dbReference type="ChEBI" id="CHEBI:57540"/>
    </ligand>
</feature>
<feature type="binding site" evidence="11">
    <location>
        <begin position="84"/>
        <end position="85"/>
    </location>
    <ligand>
        <name>NAD(+)</name>
        <dbReference type="ChEBI" id="CHEBI:57540"/>
    </ligand>
</feature>
<dbReference type="SUPFAM" id="SSF47781">
    <property type="entry name" value="RuvA domain 2-like"/>
    <property type="match status" value="1"/>
</dbReference>
<dbReference type="InterPro" id="IPR001357">
    <property type="entry name" value="BRCT_dom"/>
</dbReference>
<keyword evidence="6 11" id="KW-0862">Zinc</keyword>
<keyword evidence="2 11" id="KW-0436">Ligase</keyword>
<dbReference type="Gene3D" id="1.10.150.20">
    <property type="entry name" value="5' to 3' exonuclease, C-terminal subdomain"/>
    <property type="match status" value="2"/>
</dbReference>
<feature type="binding site" evidence="11">
    <location>
        <position position="429"/>
    </location>
    <ligand>
        <name>Zn(2+)</name>
        <dbReference type="ChEBI" id="CHEBI:29105"/>
    </ligand>
</feature>
<dbReference type="Proteomes" id="UP001604335">
    <property type="component" value="Unassembled WGS sequence"/>
</dbReference>
<dbReference type="Pfam" id="PF14520">
    <property type="entry name" value="HHH_5"/>
    <property type="match status" value="1"/>
</dbReference>
<evidence type="ECO:0000256" key="2">
    <source>
        <dbReference type="ARBA" id="ARBA00022598"/>
    </source>
</evidence>
<comment type="cofactor">
    <cofactor evidence="11">
        <name>Mg(2+)</name>
        <dbReference type="ChEBI" id="CHEBI:18420"/>
    </cofactor>
    <cofactor evidence="11">
        <name>Mn(2+)</name>
        <dbReference type="ChEBI" id="CHEBI:29035"/>
    </cofactor>
</comment>
<dbReference type="HAMAP" id="MF_01588">
    <property type="entry name" value="DNA_ligase_A"/>
    <property type="match status" value="1"/>
</dbReference>
<feature type="active site" description="N6-AMP-lysine intermediate" evidence="11">
    <location>
        <position position="133"/>
    </location>
</feature>
<comment type="function">
    <text evidence="1 11">DNA ligase that catalyzes the formation of phosphodiester linkages between 5'-phosphoryl and 3'-hydroxyl groups in double-stranded DNA using NAD as a coenzyme and as the energy source for the reaction. It is essential for DNA replication and repair of damaged DNA.</text>
</comment>
<dbReference type="Pfam" id="PF12826">
    <property type="entry name" value="HHH_2"/>
    <property type="match status" value="1"/>
</dbReference>
<feature type="binding site" evidence="11">
    <location>
        <position position="154"/>
    </location>
    <ligand>
        <name>NAD(+)</name>
        <dbReference type="ChEBI" id="CHEBI:57540"/>
    </ligand>
</feature>
<dbReference type="PANTHER" id="PTHR23389">
    <property type="entry name" value="CHROMOSOME TRANSMISSION FIDELITY FACTOR 18"/>
    <property type="match status" value="1"/>
</dbReference>
<dbReference type="InterPro" id="IPR004150">
    <property type="entry name" value="NAD_DNA_ligase_OB"/>
</dbReference>
<comment type="caution">
    <text evidence="11">Lacks conserved residue(s) required for the propagation of feature annotation.</text>
</comment>
<evidence type="ECO:0000313" key="15">
    <source>
        <dbReference type="Proteomes" id="UP001604335"/>
    </source>
</evidence>
<dbReference type="PIRSF" id="PIRSF001604">
    <property type="entry name" value="LigA"/>
    <property type="match status" value="1"/>
</dbReference>
<dbReference type="SMART" id="SM00278">
    <property type="entry name" value="HhH1"/>
    <property type="match status" value="3"/>
</dbReference>
<dbReference type="PANTHER" id="PTHR23389:SF9">
    <property type="entry name" value="DNA LIGASE"/>
    <property type="match status" value="1"/>
</dbReference>
<dbReference type="CDD" id="cd00114">
    <property type="entry name" value="LIGANc"/>
    <property type="match status" value="1"/>
</dbReference>
<evidence type="ECO:0000256" key="12">
    <source>
        <dbReference type="RuleBase" id="RU000618"/>
    </source>
</evidence>
<name>A0ABW7C594_9CYAN</name>
<dbReference type="GO" id="GO:0003911">
    <property type="term" value="F:DNA ligase (NAD+) activity"/>
    <property type="evidence" value="ECO:0007669"/>
    <property type="project" value="UniProtKB-EC"/>
</dbReference>
<keyword evidence="11" id="KW-0464">Manganese</keyword>
<accession>A0ABW7C594</accession>
<keyword evidence="9 11" id="KW-0234">DNA repair</keyword>
<dbReference type="InterPro" id="IPR004149">
    <property type="entry name" value="Znf_DNAligase_C4"/>
</dbReference>
<dbReference type="SUPFAM" id="SSF52113">
    <property type="entry name" value="BRCT domain"/>
    <property type="match status" value="1"/>
</dbReference>
<feature type="binding site" evidence="11">
    <location>
        <begin position="35"/>
        <end position="39"/>
    </location>
    <ligand>
        <name>NAD(+)</name>
        <dbReference type="ChEBI" id="CHEBI:57540"/>
    </ligand>
</feature>
<dbReference type="InterPro" id="IPR041663">
    <property type="entry name" value="DisA/LigA_HHH"/>
</dbReference>
<dbReference type="InterPro" id="IPR036420">
    <property type="entry name" value="BRCT_dom_sf"/>
</dbReference>
<dbReference type="RefSeq" id="WP_393010261.1">
    <property type="nucleotide sequence ID" value="NZ_JAZAQF010000012.1"/>
</dbReference>
<feature type="binding site" evidence="11">
    <location>
        <position position="452"/>
    </location>
    <ligand>
        <name>Zn(2+)</name>
        <dbReference type="ChEBI" id="CHEBI:29105"/>
    </ligand>
</feature>
<dbReference type="PROSITE" id="PS01055">
    <property type="entry name" value="DNA_LIGASE_N1"/>
    <property type="match status" value="1"/>
</dbReference>
<dbReference type="Gene3D" id="1.10.287.610">
    <property type="entry name" value="Helix hairpin bin"/>
    <property type="match status" value="1"/>
</dbReference>
<gene>
    <name evidence="11 14" type="primary">ligA</name>
    <name evidence="14" type="ORF">VPK24_02000</name>
</gene>
<evidence type="ECO:0000256" key="1">
    <source>
        <dbReference type="ARBA" id="ARBA00004067"/>
    </source>
</evidence>
<organism evidence="14 15">
    <name type="scientific">Limnothrix redekei LRLZ20PSL1</name>
    <dbReference type="NCBI Taxonomy" id="3112953"/>
    <lineage>
        <taxon>Bacteria</taxon>
        <taxon>Bacillati</taxon>
        <taxon>Cyanobacteriota</taxon>
        <taxon>Cyanophyceae</taxon>
        <taxon>Pseudanabaenales</taxon>
        <taxon>Pseudanabaenaceae</taxon>
        <taxon>Limnothrix</taxon>
    </lineage>
</organism>
<sequence>MPAPADLARRADQLRQKLQEASYAYYVLDNPVMEDAVYDRLYRELEQLETAYPELVSPDSPTQRVGDRPAERFQTVQHAIALYSLENAFDLAELRAWEDRWQKVAGTGERSPVLEELPLFQAANPARYVCELKIDGSAIALTYEEGLLVRGATRGDGIAGEEITQNIKTIRSIPLRLNTANPPARLEIRGEAFLPLSSFEQINRDRAAAGEALFANPRNAAAGTLRQLDSRIVAERKLDFFAYTLQWPEELDWPDRPRSHWESLEQLAAWGFRVNPNRDRCADLAAVWDYCQRWDQARHDLPYMTDGAVIKLDDLALQTAVGFTNKFPRWAIAYKYPAEEAPSRLLSVTFQVGRTGAITPVAELEPVQLAGTTVARATLHNRDRLLELDLHLGDTVVIRKAGEIIPEVLRVLPELRPDGATRVQMPSHCPACGEAVVQPADEAVTRCINTSCPAIVRGSLRHWASRDALDIDGLGEKLVEQLSEAGLVKSVADLYGLTIAPLLTLERMGQKSAEKLVSAIARSTGQPWARVLYGLGIRHIGSSNAKLLAAQFRSVEALAAATEEELTVVNGIGLEIAKSIREWFGSAANRSLVDRLRSAGLSLVASDPDPDQAIAQPTNATISGKTFVLTGTLPTLTRPETKALIERSGGKVTGSVSKKTDYVVVGEEAGSKLDKARSLGLVCISEAELLELLATA</sequence>
<dbReference type="EMBL" id="JAZAQF010000012">
    <property type="protein sequence ID" value="MFG3816394.1"/>
    <property type="molecule type" value="Genomic_DNA"/>
</dbReference>
<comment type="caution">
    <text evidence="14">The sequence shown here is derived from an EMBL/GenBank/DDBJ whole genome shotgun (WGS) entry which is preliminary data.</text>
</comment>
<evidence type="ECO:0000256" key="4">
    <source>
        <dbReference type="ARBA" id="ARBA00022723"/>
    </source>
</evidence>
<dbReference type="Pfam" id="PF22745">
    <property type="entry name" value="Nlig-Ia"/>
    <property type="match status" value="1"/>
</dbReference>
<comment type="catalytic activity">
    <reaction evidence="10 11 12">
        <text>NAD(+) + (deoxyribonucleotide)n-3'-hydroxyl + 5'-phospho-(deoxyribonucleotide)m = (deoxyribonucleotide)n+m + AMP + beta-nicotinamide D-nucleotide.</text>
        <dbReference type="EC" id="6.5.1.2"/>
    </reaction>
</comment>
<dbReference type="NCBIfam" id="TIGR00575">
    <property type="entry name" value="dnlj"/>
    <property type="match status" value="1"/>
</dbReference>
<dbReference type="Pfam" id="PF03119">
    <property type="entry name" value="DNA_ligase_ZBD"/>
    <property type="match status" value="1"/>
</dbReference>
<dbReference type="Pfam" id="PF00533">
    <property type="entry name" value="BRCT"/>
    <property type="match status" value="1"/>
</dbReference>
<dbReference type="InterPro" id="IPR003583">
    <property type="entry name" value="Hlx-hairpin-Hlx_DNA-bd_motif"/>
</dbReference>
<dbReference type="InterPro" id="IPR013839">
    <property type="entry name" value="DNAligase_adenylation"/>
</dbReference>
<feature type="binding site" evidence="11">
    <location>
        <position position="131"/>
    </location>
    <ligand>
        <name>NAD(+)</name>
        <dbReference type="ChEBI" id="CHEBI:57540"/>
    </ligand>
</feature>
<dbReference type="SMART" id="SM00532">
    <property type="entry name" value="LIGANc"/>
    <property type="match status" value="1"/>
</dbReference>
<reference evidence="15" key="1">
    <citation type="journal article" date="2024" name="Algal Res.">
        <title>Biochemical, toxicological and genomic investigation of a high-biomass producing Limnothrix strain isolated from Italian shallow drinking water reservoir.</title>
        <authorList>
            <person name="Simonazzi M."/>
            <person name="Shishido T.K."/>
            <person name="Delbaje E."/>
            <person name="Wahlsten M."/>
            <person name="Fewer D.P."/>
            <person name="Sivonen K."/>
            <person name="Pezzolesi L."/>
            <person name="Pistocchi R."/>
        </authorList>
    </citation>
    <scope>NUCLEOTIDE SEQUENCE [LARGE SCALE GENOMIC DNA]</scope>
    <source>
        <strain evidence="15">LRLZ20PSL1</strain>
    </source>
</reference>
<dbReference type="InterPro" id="IPR013840">
    <property type="entry name" value="DNAligase_N"/>
</dbReference>
<dbReference type="InterPro" id="IPR012340">
    <property type="entry name" value="NA-bd_OB-fold"/>
</dbReference>
<evidence type="ECO:0000256" key="7">
    <source>
        <dbReference type="ARBA" id="ARBA00022842"/>
    </source>
</evidence>
<proteinExistence type="inferred from homology"/>
<dbReference type="SUPFAM" id="SSF56091">
    <property type="entry name" value="DNA ligase/mRNA capping enzyme, catalytic domain"/>
    <property type="match status" value="1"/>
</dbReference>
<dbReference type="Gene3D" id="3.30.470.30">
    <property type="entry name" value="DNA ligase/mRNA capping enzyme"/>
    <property type="match status" value="1"/>
</dbReference>
<keyword evidence="3 11" id="KW-0235">DNA replication</keyword>
<protein>
    <recommendedName>
        <fullName evidence="11 12">DNA ligase</fullName>
        <ecNumber evidence="11 12">6.5.1.2</ecNumber>
    </recommendedName>
    <alternativeName>
        <fullName evidence="11">Polydeoxyribonucleotide synthase [NAD(+)]</fullName>
    </alternativeName>
</protein>
<dbReference type="InterPro" id="IPR033136">
    <property type="entry name" value="DNA_ligase_CS"/>
</dbReference>
<keyword evidence="8 11" id="KW-0520">NAD</keyword>
<dbReference type="InterPro" id="IPR018239">
    <property type="entry name" value="DNA_ligase_AS"/>
</dbReference>
<evidence type="ECO:0000256" key="10">
    <source>
        <dbReference type="ARBA" id="ARBA00034005"/>
    </source>
</evidence>
<dbReference type="PROSITE" id="PS01056">
    <property type="entry name" value="DNA_LIGASE_N2"/>
    <property type="match status" value="1"/>
</dbReference>
<dbReference type="Gene3D" id="6.20.10.30">
    <property type="match status" value="1"/>
</dbReference>
<dbReference type="PROSITE" id="PS50172">
    <property type="entry name" value="BRCT"/>
    <property type="match status" value="1"/>
</dbReference>
<dbReference type="Gene3D" id="2.40.50.140">
    <property type="entry name" value="Nucleic acid-binding proteins"/>
    <property type="match status" value="1"/>
</dbReference>
<evidence type="ECO:0000256" key="11">
    <source>
        <dbReference type="HAMAP-Rule" id="MF_01588"/>
    </source>
</evidence>
<dbReference type="NCBIfam" id="NF005932">
    <property type="entry name" value="PRK07956.1"/>
    <property type="match status" value="1"/>
</dbReference>
<evidence type="ECO:0000313" key="14">
    <source>
        <dbReference type="EMBL" id="MFG3816394.1"/>
    </source>
</evidence>
<feature type="binding site" evidence="11">
    <location>
        <position position="335"/>
    </location>
    <ligand>
        <name>NAD(+)</name>
        <dbReference type="ChEBI" id="CHEBI:57540"/>
    </ligand>
</feature>
<keyword evidence="7 11" id="KW-0460">Magnesium</keyword>
<dbReference type="Pfam" id="PF01653">
    <property type="entry name" value="DNA_ligase_aden"/>
    <property type="match status" value="1"/>
</dbReference>
<feature type="domain" description="BRCT" evidence="13">
    <location>
        <begin position="617"/>
        <end position="696"/>
    </location>
</feature>
<feature type="binding site" evidence="11">
    <location>
        <position position="432"/>
    </location>
    <ligand>
        <name>Zn(2+)</name>
        <dbReference type="ChEBI" id="CHEBI:29105"/>
    </ligand>
</feature>
<dbReference type="Gene3D" id="3.40.50.10190">
    <property type="entry name" value="BRCT domain"/>
    <property type="match status" value="1"/>
</dbReference>
<dbReference type="InterPro" id="IPR010994">
    <property type="entry name" value="RuvA_2-like"/>
</dbReference>
<evidence type="ECO:0000256" key="8">
    <source>
        <dbReference type="ARBA" id="ARBA00023027"/>
    </source>
</evidence>
<evidence type="ECO:0000256" key="6">
    <source>
        <dbReference type="ARBA" id="ARBA00022833"/>
    </source>
</evidence>
<comment type="similarity">
    <text evidence="11">Belongs to the NAD-dependent DNA ligase family. LigA subfamily.</text>
</comment>